<organism evidence="3 4">
    <name type="scientific">Holothuria leucospilota</name>
    <name type="common">Black long sea cucumber</name>
    <name type="synonym">Mertensiothuria leucospilota</name>
    <dbReference type="NCBI Taxonomy" id="206669"/>
    <lineage>
        <taxon>Eukaryota</taxon>
        <taxon>Metazoa</taxon>
        <taxon>Echinodermata</taxon>
        <taxon>Eleutherozoa</taxon>
        <taxon>Echinozoa</taxon>
        <taxon>Holothuroidea</taxon>
        <taxon>Aspidochirotacea</taxon>
        <taxon>Aspidochirotida</taxon>
        <taxon>Holothuriidae</taxon>
        <taxon>Holothuria</taxon>
    </lineage>
</organism>
<dbReference type="InterPro" id="IPR051760">
    <property type="entry name" value="KMT5A"/>
</dbReference>
<dbReference type="EMBL" id="JAIZAY010000001">
    <property type="protein sequence ID" value="KAJ8049118.1"/>
    <property type="molecule type" value="Genomic_DNA"/>
</dbReference>
<dbReference type="Pfam" id="PF00856">
    <property type="entry name" value="SET"/>
    <property type="match status" value="1"/>
</dbReference>
<dbReference type="InterPro" id="IPR001214">
    <property type="entry name" value="SET_dom"/>
</dbReference>
<comment type="caution">
    <text evidence="3">The sequence shown here is derived from an EMBL/GenBank/DDBJ whole genome shotgun (WGS) entry which is preliminary data.</text>
</comment>
<protein>
    <recommendedName>
        <fullName evidence="2">SET domain-containing protein</fullName>
    </recommendedName>
</protein>
<dbReference type="GO" id="GO:0006357">
    <property type="term" value="P:regulation of transcription by RNA polymerase II"/>
    <property type="evidence" value="ECO:0007669"/>
    <property type="project" value="TreeGrafter"/>
</dbReference>
<name>A0A9Q1CQN7_HOLLE</name>
<evidence type="ECO:0000256" key="1">
    <source>
        <dbReference type="SAM" id="MobiDB-lite"/>
    </source>
</evidence>
<dbReference type="PANTHER" id="PTHR46167:SF1">
    <property type="entry name" value="N-LYSINE METHYLTRANSFERASE KMT5A"/>
    <property type="match status" value="1"/>
</dbReference>
<dbReference type="Proteomes" id="UP001152320">
    <property type="component" value="Chromosome 1"/>
</dbReference>
<dbReference type="GO" id="GO:0042799">
    <property type="term" value="F:histone H4K20 methyltransferase activity"/>
    <property type="evidence" value="ECO:0007669"/>
    <property type="project" value="TreeGrafter"/>
</dbReference>
<dbReference type="PANTHER" id="PTHR46167">
    <property type="entry name" value="N-LYSINE METHYLTRANSFERASE KMT5A"/>
    <property type="match status" value="1"/>
</dbReference>
<dbReference type="OrthoDB" id="16287at2759"/>
<evidence type="ECO:0000313" key="4">
    <source>
        <dbReference type="Proteomes" id="UP001152320"/>
    </source>
</evidence>
<evidence type="ECO:0000259" key="2">
    <source>
        <dbReference type="Pfam" id="PF00856"/>
    </source>
</evidence>
<dbReference type="GO" id="GO:0043516">
    <property type="term" value="P:regulation of DNA damage response, signal transduction by p53 class mediator"/>
    <property type="evidence" value="ECO:0007669"/>
    <property type="project" value="TreeGrafter"/>
</dbReference>
<dbReference type="SUPFAM" id="SSF82199">
    <property type="entry name" value="SET domain"/>
    <property type="match status" value="1"/>
</dbReference>
<feature type="domain" description="SET" evidence="2">
    <location>
        <begin position="37"/>
        <end position="76"/>
    </location>
</feature>
<dbReference type="GO" id="GO:0005634">
    <property type="term" value="C:nucleus"/>
    <property type="evidence" value="ECO:0007669"/>
    <property type="project" value="TreeGrafter"/>
</dbReference>
<reference evidence="3" key="1">
    <citation type="submission" date="2021-10" db="EMBL/GenBank/DDBJ databases">
        <title>Tropical sea cucumber genome reveals ecological adaptation and Cuvierian tubules defense mechanism.</title>
        <authorList>
            <person name="Chen T."/>
        </authorList>
    </citation>
    <scope>NUCLEOTIDE SEQUENCE</scope>
    <source>
        <strain evidence="3">Nanhai2018</strain>
        <tissue evidence="3">Muscle</tissue>
    </source>
</reference>
<gene>
    <name evidence="3" type="ORF">HOLleu_01715</name>
</gene>
<keyword evidence="4" id="KW-1185">Reference proteome</keyword>
<proteinExistence type="predicted"/>
<evidence type="ECO:0000313" key="3">
    <source>
        <dbReference type="EMBL" id="KAJ8049118.1"/>
    </source>
</evidence>
<dbReference type="InterPro" id="IPR046341">
    <property type="entry name" value="SET_dom_sf"/>
</dbReference>
<dbReference type="GO" id="GO:0005700">
    <property type="term" value="C:polytene chromosome"/>
    <property type="evidence" value="ECO:0007669"/>
    <property type="project" value="TreeGrafter"/>
</dbReference>
<accession>A0A9Q1CQN7</accession>
<dbReference type="AlphaFoldDB" id="A0A9Q1CQN7"/>
<feature type="compositionally biased region" description="Basic and acidic residues" evidence="1">
    <location>
        <begin position="8"/>
        <end position="23"/>
    </location>
</feature>
<sequence>MFTRRKAKQDLKGPEHWLTKNKDPPGTIIQEVSSETGLGVFTTKSFSKGEFILEYAGELKDASQTADSEQTYIYYFKHNG</sequence>
<dbReference type="Gene3D" id="2.170.270.10">
    <property type="entry name" value="SET domain"/>
    <property type="match status" value="1"/>
</dbReference>
<feature type="region of interest" description="Disordered" evidence="1">
    <location>
        <begin position="1"/>
        <end position="26"/>
    </location>
</feature>